<dbReference type="PANTHER" id="PTHR22722">
    <property type="entry name" value="LOW-DENSITY LIPOPROTEIN RECEPTOR-RELATED PROTEIN 2-RELATED"/>
    <property type="match status" value="1"/>
</dbReference>
<sequence>MRECDAQEEGGPKCYPEQWYCDGYPDCHDKSDEPPTCQRACLESEFVCKSGKCLPRAYLCDGQNDCGRLPSGLRDLSDEDPAICKTSLKCDQNEYPCAKTPQCVPLSKFCDGKVDCGDGSDEHTMCHVEDPKTAEQCEYGAAMTIDGVKCFCANGKFVNSASRCEWVNRCERGKMGLSPVCSQGCEDYKNGTFRCSCFDSRLKLMNGTHCVADEKAAHPSFAILTPKEMYIVQKNSMTNFSSMPRPLGKTGAFVIVHEHPDFAAESKIPVLCVTESPSPNSSLVTCGTVSSPSIVKSYAVDFDLPAVRIMRFDVLGGNWIFSDGQFYVVLCKHEKKRIVNCATISSVGTMKDLVYDAVNGQLFVADGDMFHQGAIWRIDVATAPGAPGVRHRLTTQSTDTPAIAIDPFTEFLYYVDSASNVVRAISYNGTDPRIAVGGQIANQIKFMDFADGKLILVLKDERIFVVDTLNPDWKNWQELTPPTNGGAPKSILAVQHFQTGEHLWKRGKSKCKCDGICVSSSRSCLCRDGLAAKGSKCLEPLSNDKFLVLAQLRPSRVQILGLQEDGNAQSVGIPAILGARRPSALTFDPKQRRLLIFDRQRHSLMVQRLAEPDNFTLHGLAGVVNCEGMAYDHTADNLYMTDQARRLIVVARLANLNVQRIIVSGNMSNPRAIVVHVEKSYLFWGSWNEHENREGWPAMIERAKLDGSQRKDLKDAIKAEWDAITETELTMLVARMPNRVIKVI</sequence>
<keyword evidence="11" id="KW-0325">Glycoprotein</keyword>
<organism evidence="13 14">
    <name type="scientific">Caenorhabditis japonica</name>
    <dbReference type="NCBI Taxonomy" id="281687"/>
    <lineage>
        <taxon>Eukaryota</taxon>
        <taxon>Metazoa</taxon>
        <taxon>Ecdysozoa</taxon>
        <taxon>Nematoda</taxon>
        <taxon>Chromadorea</taxon>
        <taxon>Rhabditida</taxon>
        <taxon>Rhabditina</taxon>
        <taxon>Rhabditomorpha</taxon>
        <taxon>Rhabditoidea</taxon>
        <taxon>Rhabditidae</taxon>
        <taxon>Peloderinae</taxon>
        <taxon>Caenorhabditis</taxon>
    </lineage>
</organism>
<dbReference type="EnsemblMetazoa" id="CJA09442.1">
    <property type="protein sequence ID" value="CJA09442.1"/>
    <property type="gene ID" value="WBGene00128646"/>
</dbReference>
<evidence type="ECO:0000256" key="9">
    <source>
        <dbReference type="ARBA" id="ARBA00023157"/>
    </source>
</evidence>
<evidence type="ECO:0000256" key="12">
    <source>
        <dbReference type="PROSITE-ProRule" id="PRU00124"/>
    </source>
</evidence>
<feature type="disulfide bond" evidence="12">
    <location>
        <begin position="48"/>
        <end position="66"/>
    </location>
</feature>
<keyword evidence="6" id="KW-0677">Repeat</keyword>
<evidence type="ECO:0000313" key="13">
    <source>
        <dbReference type="EnsemblMetazoa" id="CJA09442.1"/>
    </source>
</evidence>
<keyword evidence="4" id="KW-0254">Endocytosis</keyword>
<evidence type="ECO:0000256" key="10">
    <source>
        <dbReference type="ARBA" id="ARBA00023170"/>
    </source>
</evidence>
<dbReference type="AlphaFoldDB" id="A0A8R1HUY0"/>
<dbReference type="PANTHER" id="PTHR22722:SF14">
    <property type="entry name" value="MEGALIN, ISOFORM A"/>
    <property type="match status" value="1"/>
</dbReference>
<keyword evidence="10" id="KW-0675">Receptor</keyword>
<evidence type="ECO:0000256" key="4">
    <source>
        <dbReference type="ARBA" id="ARBA00022583"/>
    </source>
</evidence>
<dbReference type="CDD" id="cd00112">
    <property type="entry name" value="LDLa"/>
    <property type="match status" value="3"/>
</dbReference>
<dbReference type="SMART" id="SM00135">
    <property type="entry name" value="LY"/>
    <property type="match status" value="3"/>
</dbReference>
<keyword evidence="14" id="KW-1185">Reference proteome</keyword>
<evidence type="ECO:0008006" key="15">
    <source>
        <dbReference type="Google" id="ProtNLM"/>
    </source>
</evidence>
<dbReference type="SUPFAM" id="SSF57424">
    <property type="entry name" value="LDL receptor-like module"/>
    <property type="match status" value="3"/>
</dbReference>
<evidence type="ECO:0000256" key="5">
    <source>
        <dbReference type="ARBA" id="ARBA00022692"/>
    </source>
</evidence>
<dbReference type="GO" id="GO:0006897">
    <property type="term" value="P:endocytosis"/>
    <property type="evidence" value="ECO:0007669"/>
    <property type="project" value="UniProtKB-KW"/>
</dbReference>
<dbReference type="InterPro" id="IPR011042">
    <property type="entry name" value="6-blade_b-propeller_TolB-like"/>
</dbReference>
<evidence type="ECO:0000256" key="8">
    <source>
        <dbReference type="ARBA" id="ARBA00023136"/>
    </source>
</evidence>
<dbReference type="PROSITE" id="PS01209">
    <property type="entry name" value="LDLRA_1"/>
    <property type="match status" value="1"/>
</dbReference>
<name>A0A8R1HUY0_CAEJA</name>
<comment type="subcellular location">
    <subcellularLocation>
        <location evidence="2">Endomembrane system</location>
    </subcellularLocation>
    <subcellularLocation>
        <location evidence="1">Membrane</location>
        <topology evidence="1">Single-pass membrane protein</topology>
    </subcellularLocation>
</comment>
<keyword evidence="8" id="KW-0472">Membrane</keyword>
<evidence type="ECO:0000256" key="6">
    <source>
        <dbReference type="ARBA" id="ARBA00022737"/>
    </source>
</evidence>
<dbReference type="Gene3D" id="4.10.400.10">
    <property type="entry name" value="Low-density Lipoprotein Receptor"/>
    <property type="match status" value="3"/>
</dbReference>
<proteinExistence type="predicted"/>
<accession>A0A8R1HUY0</accession>
<reference evidence="13" key="2">
    <citation type="submission" date="2022-06" db="UniProtKB">
        <authorList>
            <consortium name="EnsemblMetazoa"/>
        </authorList>
    </citation>
    <scope>IDENTIFICATION</scope>
    <source>
        <strain evidence="13">DF5081</strain>
    </source>
</reference>
<evidence type="ECO:0000256" key="7">
    <source>
        <dbReference type="ARBA" id="ARBA00022989"/>
    </source>
</evidence>
<dbReference type="PROSITE" id="PS50068">
    <property type="entry name" value="LDLRA_2"/>
    <property type="match status" value="3"/>
</dbReference>
<dbReference type="Proteomes" id="UP000005237">
    <property type="component" value="Unassembled WGS sequence"/>
</dbReference>
<evidence type="ECO:0000256" key="3">
    <source>
        <dbReference type="ARBA" id="ARBA00022536"/>
    </source>
</evidence>
<evidence type="ECO:0000313" key="14">
    <source>
        <dbReference type="Proteomes" id="UP000005237"/>
    </source>
</evidence>
<evidence type="ECO:0000256" key="1">
    <source>
        <dbReference type="ARBA" id="ARBA00004167"/>
    </source>
</evidence>
<evidence type="ECO:0000256" key="11">
    <source>
        <dbReference type="ARBA" id="ARBA00023180"/>
    </source>
</evidence>
<keyword evidence="3" id="KW-0245">EGF-like domain</keyword>
<dbReference type="GO" id="GO:0005041">
    <property type="term" value="F:low-density lipoprotein particle receptor activity"/>
    <property type="evidence" value="ECO:0007669"/>
    <property type="project" value="TreeGrafter"/>
</dbReference>
<dbReference type="Gene3D" id="2.120.10.30">
    <property type="entry name" value="TolB, C-terminal domain"/>
    <property type="match status" value="2"/>
</dbReference>
<feature type="disulfide bond" evidence="12">
    <location>
        <begin position="41"/>
        <end position="53"/>
    </location>
</feature>
<dbReference type="InterPro" id="IPR000033">
    <property type="entry name" value="LDLR_classB_rpt"/>
</dbReference>
<dbReference type="InterPro" id="IPR002172">
    <property type="entry name" value="LDrepeatLR_classA_rpt"/>
</dbReference>
<dbReference type="PRINTS" id="PR00261">
    <property type="entry name" value="LDLRECEPTOR"/>
</dbReference>
<dbReference type="GO" id="GO:0005886">
    <property type="term" value="C:plasma membrane"/>
    <property type="evidence" value="ECO:0007669"/>
    <property type="project" value="TreeGrafter"/>
</dbReference>
<dbReference type="InterPro" id="IPR051221">
    <property type="entry name" value="LDLR-related"/>
</dbReference>
<keyword evidence="7" id="KW-1133">Transmembrane helix</keyword>
<dbReference type="GO" id="GO:0043235">
    <property type="term" value="C:receptor complex"/>
    <property type="evidence" value="ECO:0007669"/>
    <property type="project" value="TreeGrafter"/>
</dbReference>
<protein>
    <recommendedName>
        <fullName evidence="15">EGF-like domain-containing protein</fullName>
    </recommendedName>
</protein>
<keyword evidence="5" id="KW-0812">Transmembrane</keyword>
<dbReference type="InterPro" id="IPR023415">
    <property type="entry name" value="LDLR_class-A_CS"/>
</dbReference>
<reference evidence="14" key="1">
    <citation type="submission" date="2010-08" db="EMBL/GenBank/DDBJ databases">
        <authorList>
            <consortium name="Caenorhabditis japonica Sequencing Consortium"/>
            <person name="Wilson R.K."/>
        </authorList>
    </citation>
    <scope>NUCLEOTIDE SEQUENCE [LARGE SCALE GENOMIC DNA]</scope>
    <source>
        <strain evidence="14">DF5081</strain>
    </source>
</reference>
<evidence type="ECO:0000256" key="2">
    <source>
        <dbReference type="ARBA" id="ARBA00004308"/>
    </source>
</evidence>
<dbReference type="SMART" id="SM00192">
    <property type="entry name" value="LDLa"/>
    <property type="match status" value="3"/>
</dbReference>
<dbReference type="Pfam" id="PF00057">
    <property type="entry name" value="Ldl_recept_a"/>
    <property type="match status" value="3"/>
</dbReference>
<dbReference type="InterPro" id="IPR036055">
    <property type="entry name" value="LDL_receptor-like_sf"/>
</dbReference>
<comment type="caution">
    <text evidence="12">Lacks conserved residue(s) required for the propagation of feature annotation.</text>
</comment>
<dbReference type="SUPFAM" id="SSF75011">
    <property type="entry name" value="3-carboxy-cis,cis-mucoante lactonizing enzyme"/>
    <property type="match status" value="1"/>
</dbReference>
<keyword evidence="9 12" id="KW-1015">Disulfide bond</keyword>